<protein>
    <submittedName>
        <fullName evidence="1">Uncharacterized protein</fullName>
    </submittedName>
</protein>
<reference evidence="1 2" key="1">
    <citation type="journal article" date="2022" name="bioRxiv">
        <title>The genome of the oomycete Peronosclerospora sorghi, a cosmopolitan pathogen of maize and sorghum, is inflated with dispersed pseudogenes.</title>
        <authorList>
            <person name="Fletcher K."/>
            <person name="Martin F."/>
            <person name="Isakeit T."/>
            <person name="Cavanaugh K."/>
            <person name="Magill C."/>
            <person name="Michelmore R."/>
        </authorList>
    </citation>
    <scope>NUCLEOTIDE SEQUENCE [LARGE SCALE GENOMIC DNA]</scope>
    <source>
        <strain evidence="1">P6</strain>
    </source>
</reference>
<comment type="caution">
    <text evidence="1">The sequence shown here is derived from an EMBL/GenBank/DDBJ whole genome shotgun (WGS) entry which is preliminary data.</text>
</comment>
<dbReference type="Proteomes" id="UP001163321">
    <property type="component" value="Chromosome 9"/>
</dbReference>
<proteinExistence type="predicted"/>
<organism evidence="1 2">
    <name type="scientific">Peronosclerospora sorghi</name>
    <dbReference type="NCBI Taxonomy" id="230839"/>
    <lineage>
        <taxon>Eukaryota</taxon>
        <taxon>Sar</taxon>
        <taxon>Stramenopiles</taxon>
        <taxon>Oomycota</taxon>
        <taxon>Peronosporomycetes</taxon>
        <taxon>Peronosporales</taxon>
        <taxon>Peronosporaceae</taxon>
        <taxon>Peronosclerospora</taxon>
    </lineage>
</organism>
<evidence type="ECO:0000313" key="1">
    <source>
        <dbReference type="EMBL" id="KAI9905725.1"/>
    </source>
</evidence>
<gene>
    <name evidence="1" type="ORF">PsorP6_014198</name>
</gene>
<dbReference type="EMBL" id="CM047588">
    <property type="protein sequence ID" value="KAI9905725.1"/>
    <property type="molecule type" value="Genomic_DNA"/>
</dbReference>
<keyword evidence="2" id="KW-1185">Reference proteome</keyword>
<accession>A0ACC0VGV5</accession>
<sequence>MVPDTRYTSEIMKHEALSALAAAATQVLAPNSLQFNEQEFQRSSKEAQDAAREAMKLVQPGDLIFITTSGLVYSVGRYLTENDYDHVQKKKRFFTVAFNVVGLAQVVVLDDRTVLHIGMPSVKLMPLERLLLPQRQPVVLRVPMSETERQLFLSCARQLIGCKYDVTRAYELVVRLALKRLTGSSPLPKLSLDVKSNAWICTDAVMYVWRPSPCCHHIYMY</sequence>
<evidence type="ECO:0000313" key="2">
    <source>
        <dbReference type="Proteomes" id="UP001163321"/>
    </source>
</evidence>
<name>A0ACC0VGV5_9STRA</name>